<dbReference type="InterPro" id="IPR003607">
    <property type="entry name" value="HD/PDEase_dom"/>
</dbReference>
<reference evidence="4 5" key="1">
    <citation type="submission" date="2019-02" db="EMBL/GenBank/DDBJ databases">
        <title>Deep-cultivation of Planctomycetes and their phenomic and genomic characterization uncovers novel biology.</title>
        <authorList>
            <person name="Wiegand S."/>
            <person name="Jogler M."/>
            <person name="Boedeker C."/>
            <person name="Pinto D."/>
            <person name="Vollmers J."/>
            <person name="Rivas-Marin E."/>
            <person name="Kohn T."/>
            <person name="Peeters S.H."/>
            <person name="Heuer A."/>
            <person name="Rast P."/>
            <person name="Oberbeckmann S."/>
            <person name="Bunk B."/>
            <person name="Jeske O."/>
            <person name="Meyerdierks A."/>
            <person name="Storesund J.E."/>
            <person name="Kallscheuer N."/>
            <person name="Luecker S."/>
            <person name="Lage O.M."/>
            <person name="Pohl T."/>
            <person name="Merkel B.J."/>
            <person name="Hornburger P."/>
            <person name="Mueller R.-W."/>
            <person name="Bruemmer F."/>
            <person name="Labrenz M."/>
            <person name="Spormann A.M."/>
            <person name="Op Den Camp H."/>
            <person name="Overmann J."/>
            <person name="Amann R."/>
            <person name="Jetten M.S.M."/>
            <person name="Mascher T."/>
            <person name="Medema M.H."/>
            <person name="Devos D.P."/>
            <person name="Kaster A.-K."/>
            <person name="Ovreas L."/>
            <person name="Rohde M."/>
            <person name="Galperin M.Y."/>
            <person name="Jogler C."/>
        </authorList>
    </citation>
    <scope>NUCLEOTIDE SEQUENCE [LARGE SCALE GENOMIC DNA]</scope>
    <source>
        <strain evidence="4 5">Pla123a</strain>
    </source>
</reference>
<dbReference type="EMBL" id="SJPO01000014">
    <property type="protein sequence ID" value="TWT66863.1"/>
    <property type="molecule type" value="Genomic_DNA"/>
</dbReference>
<dbReference type="SUPFAM" id="SSF109604">
    <property type="entry name" value="HD-domain/PDEase-like"/>
    <property type="match status" value="1"/>
</dbReference>
<sequence>MAELFDKSGESSPITPLGELTNGQEADFFALLAEKTQLTTKDGKPYWRVTFQDAGRQVSFPIWSDAPHAQKCNTEWQVGGFYKLRALYHETTYGPQLDIRLIRPVEETDQADGFDPTMCQPRSRFDFEEMFADLRAMAEEKIAEGPLQTLVLGLLDEHRDDLLVWPAASRNHHAFAGGYLEHVRNVATNALLLAERYADIYPDMTPPLDVGMVAAGAILHDIGKLRELRTSPVGAEYTAAGSLVGHILQGRDMIREAAAAMERDGQEAPDAESMLRLEHIIISHQRLPEWGSPKPPMTPEALIVHYADDTDAKLQMMMVILSETDADAALSSRRNVLGQQVYRGGE</sequence>
<dbReference type="Gene3D" id="1.10.3210.10">
    <property type="entry name" value="Hypothetical protein af1432"/>
    <property type="match status" value="1"/>
</dbReference>
<evidence type="ECO:0000256" key="2">
    <source>
        <dbReference type="SAM" id="MobiDB-lite"/>
    </source>
</evidence>
<comment type="caution">
    <text evidence="4">The sequence shown here is derived from an EMBL/GenBank/DDBJ whole genome shotgun (WGS) entry which is preliminary data.</text>
</comment>
<dbReference type="InterPro" id="IPR006674">
    <property type="entry name" value="HD_domain"/>
</dbReference>
<dbReference type="PANTHER" id="PTHR37294:SF1">
    <property type="entry name" value="3'-5' EXORIBONUCLEASE YHAM"/>
    <property type="match status" value="1"/>
</dbReference>
<keyword evidence="5" id="KW-1185">Reference proteome</keyword>
<dbReference type="Pfam" id="PF01966">
    <property type="entry name" value="HD"/>
    <property type="match status" value="1"/>
</dbReference>
<dbReference type="InterPro" id="IPR050798">
    <property type="entry name" value="YhaM_exoribonuc/phosphodiest"/>
</dbReference>
<dbReference type="RefSeq" id="WP_146591261.1">
    <property type="nucleotide sequence ID" value="NZ_SJPO01000014.1"/>
</dbReference>
<dbReference type="Proteomes" id="UP000318478">
    <property type="component" value="Unassembled WGS sequence"/>
</dbReference>
<dbReference type="GO" id="GO:0016787">
    <property type="term" value="F:hydrolase activity"/>
    <property type="evidence" value="ECO:0007669"/>
    <property type="project" value="UniProtKB-KW"/>
</dbReference>
<dbReference type="GO" id="GO:0031125">
    <property type="term" value="P:rRNA 3'-end processing"/>
    <property type="evidence" value="ECO:0007669"/>
    <property type="project" value="TreeGrafter"/>
</dbReference>
<dbReference type="SMART" id="SM00471">
    <property type="entry name" value="HDc"/>
    <property type="match status" value="1"/>
</dbReference>
<feature type="region of interest" description="Disordered" evidence="2">
    <location>
        <begin position="1"/>
        <end position="20"/>
    </location>
</feature>
<dbReference type="OrthoDB" id="9778453at2"/>
<dbReference type="EC" id="3.1.-.-" evidence="4"/>
<evidence type="ECO:0000313" key="4">
    <source>
        <dbReference type="EMBL" id="TWT66863.1"/>
    </source>
</evidence>
<dbReference type="PANTHER" id="PTHR37294">
    <property type="entry name" value="3'-5' EXORIBONUCLEASE YHAM"/>
    <property type="match status" value="1"/>
</dbReference>
<feature type="domain" description="HD/PDEase" evidence="3">
    <location>
        <begin position="175"/>
        <end position="322"/>
    </location>
</feature>
<name>A0A5C5XWZ3_9BACT</name>
<accession>A0A5C5XWZ3</accession>
<proteinExistence type="predicted"/>
<evidence type="ECO:0000256" key="1">
    <source>
        <dbReference type="ARBA" id="ARBA00022801"/>
    </source>
</evidence>
<dbReference type="CDD" id="cd00077">
    <property type="entry name" value="HDc"/>
    <property type="match status" value="1"/>
</dbReference>
<evidence type="ECO:0000313" key="5">
    <source>
        <dbReference type="Proteomes" id="UP000318478"/>
    </source>
</evidence>
<organism evidence="4 5">
    <name type="scientific">Posidoniimonas polymericola</name>
    <dbReference type="NCBI Taxonomy" id="2528002"/>
    <lineage>
        <taxon>Bacteria</taxon>
        <taxon>Pseudomonadati</taxon>
        <taxon>Planctomycetota</taxon>
        <taxon>Planctomycetia</taxon>
        <taxon>Pirellulales</taxon>
        <taxon>Lacipirellulaceae</taxon>
        <taxon>Posidoniimonas</taxon>
    </lineage>
</organism>
<protein>
    <submittedName>
        <fullName evidence="4">3'-5' exoribonuclease YhaM</fullName>
        <ecNumber evidence="4">3.1.-.-</ecNumber>
    </submittedName>
</protein>
<keyword evidence="1 4" id="KW-0378">Hydrolase</keyword>
<evidence type="ECO:0000259" key="3">
    <source>
        <dbReference type="SMART" id="SM00471"/>
    </source>
</evidence>
<gene>
    <name evidence="4" type="primary">yhaM_2</name>
    <name evidence="4" type="ORF">Pla123a_45610</name>
</gene>
<dbReference type="AlphaFoldDB" id="A0A5C5XWZ3"/>